<feature type="region of interest" description="Disordered" evidence="1">
    <location>
        <begin position="267"/>
        <end position="290"/>
    </location>
</feature>
<feature type="non-terminal residue" evidence="3">
    <location>
        <position position="290"/>
    </location>
</feature>
<dbReference type="PROSITE" id="PS50994">
    <property type="entry name" value="INTEGRASE"/>
    <property type="match status" value="1"/>
</dbReference>
<dbReference type="InterPro" id="IPR052160">
    <property type="entry name" value="Gypsy_RT_Integrase-like"/>
</dbReference>
<dbReference type="InterPro" id="IPR036397">
    <property type="entry name" value="RNaseH_sf"/>
</dbReference>
<feature type="domain" description="Integrase catalytic" evidence="2">
    <location>
        <begin position="69"/>
        <end position="228"/>
    </location>
</feature>
<dbReference type="AlphaFoldDB" id="A0A8S2WCK8"/>
<dbReference type="InterPro" id="IPR001584">
    <property type="entry name" value="Integrase_cat-core"/>
</dbReference>
<sequence>MIAPALRAYHDHPTAGHFSSKRTYYKMKFQYWWPDMYHSTEDYIKACLPCQQHNHNRKKRPGHLKPIPPPHGPFQVIGIDFCGPFSRTPNENRYVLCITDHFTRWVIAVALPDCKAETTAETIYNEYICKYGVPTTILSDQGNHFKNQLMDAMAILLGHHHIYSTTYHPQTNGMIERFNATFVPQLAKLQDTESNNWDSFLPSMVFAYNTGQHNTTGYSPFQLQYGQKPKLPPDEPPKQVIFAKPNDYYQQLKKNLKIYHEYARRNMVRQKERSKQRYDAKRPDPHYSVG</sequence>
<dbReference type="GO" id="GO:0015074">
    <property type="term" value="P:DNA integration"/>
    <property type="evidence" value="ECO:0007669"/>
    <property type="project" value="InterPro"/>
</dbReference>
<evidence type="ECO:0000313" key="4">
    <source>
        <dbReference type="Proteomes" id="UP000682733"/>
    </source>
</evidence>
<name>A0A8S2WCK8_9BILA</name>
<dbReference type="PANTHER" id="PTHR47266">
    <property type="entry name" value="ENDONUCLEASE-RELATED"/>
    <property type="match status" value="1"/>
</dbReference>
<evidence type="ECO:0000313" key="3">
    <source>
        <dbReference type="EMBL" id="CAF4443269.1"/>
    </source>
</evidence>
<reference evidence="3" key="1">
    <citation type="submission" date="2021-02" db="EMBL/GenBank/DDBJ databases">
        <authorList>
            <person name="Nowell W R."/>
        </authorList>
    </citation>
    <scope>NUCLEOTIDE SEQUENCE</scope>
</reference>
<dbReference type="GO" id="GO:0003676">
    <property type="term" value="F:nucleic acid binding"/>
    <property type="evidence" value="ECO:0007669"/>
    <property type="project" value="InterPro"/>
</dbReference>
<gene>
    <name evidence="3" type="ORF">TMI583_LOCUS45483</name>
</gene>
<dbReference type="Pfam" id="PF00665">
    <property type="entry name" value="rve"/>
    <property type="match status" value="1"/>
</dbReference>
<accession>A0A8S2WCK8</accession>
<evidence type="ECO:0000259" key="2">
    <source>
        <dbReference type="PROSITE" id="PS50994"/>
    </source>
</evidence>
<dbReference type="SUPFAM" id="SSF53098">
    <property type="entry name" value="Ribonuclease H-like"/>
    <property type="match status" value="1"/>
</dbReference>
<organism evidence="3 4">
    <name type="scientific">Didymodactylos carnosus</name>
    <dbReference type="NCBI Taxonomy" id="1234261"/>
    <lineage>
        <taxon>Eukaryota</taxon>
        <taxon>Metazoa</taxon>
        <taxon>Spiralia</taxon>
        <taxon>Gnathifera</taxon>
        <taxon>Rotifera</taxon>
        <taxon>Eurotatoria</taxon>
        <taxon>Bdelloidea</taxon>
        <taxon>Philodinida</taxon>
        <taxon>Philodinidae</taxon>
        <taxon>Didymodactylos</taxon>
    </lineage>
</organism>
<comment type="caution">
    <text evidence="3">The sequence shown here is derived from an EMBL/GenBank/DDBJ whole genome shotgun (WGS) entry which is preliminary data.</text>
</comment>
<protein>
    <recommendedName>
        <fullName evidence="2">Integrase catalytic domain-containing protein</fullName>
    </recommendedName>
</protein>
<evidence type="ECO:0000256" key="1">
    <source>
        <dbReference type="SAM" id="MobiDB-lite"/>
    </source>
</evidence>
<dbReference type="InterPro" id="IPR012337">
    <property type="entry name" value="RNaseH-like_sf"/>
</dbReference>
<dbReference type="FunFam" id="3.30.420.10:FF:000032">
    <property type="entry name" value="Retrovirus-related Pol polyprotein from transposon 297-like Protein"/>
    <property type="match status" value="1"/>
</dbReference>
<dbReference type="EMBL" id="CAJOBA010081405">
    <property type="protein sequence ID" value="CAF4443269.1"/>
    <property type="molecule type" value="Genomic_DNA"/>
</dbReference>
<dbReference type="Pfam" id="PF17921">
    <property type="entry name" value="Integrase_H2C2"/>
    <property type="match status" value="1"/>
</dbReference>
<dbReference type="Gene3D" id="1.10.340.70">
    <property type="match status" value="1"/>
</dbReference>
<dbReference type="InterPro" id="IPR041588">
    <property type="entry name" value="Integrase_H2C2"/>
</dbReference>
<dbReference type="Proteomes" id="UP000682733">
    <property type="component" value="Unassembled WGS sequence"/>
</dbReference>
<proteinExistence type="predicted"/>
<dbReference type="Gene3D" id="3.30.420.10">
    <property type="entry name" value="Ribonuclease H-like superfamily/Ribonuclease H"/>
    <property type="match status" value="1"/>
</dbReference>